<dbReference type="Pfam" id="PF02104">
    <property type="entry name" value="SURF1"/>
    <property type="match status" value="1"/>
</dbReference>
<evidence type="ECO:0000256" key="5">
    <source>
        <dbReference type="ARBA" id="ARBA00023136"/>
    </source>
</evidence>
<evidence type="ECO:0000313" key="8">
    <source>
        <dbReference type="Proteomes" id="UP000233769"/>
    </source>
</evidence>
<evidence type="ECO:0000256" key="2">
    <source>
        <dbReference type="ARBA" id="ARBA00007165"/>
    </source>
</evidence>
<dbReference type="Proteomes" id="UP000233769">
    <property type="component" value="Chromosome tk0001"/>
</dbReference>
<accession>A0A2N9AP15</accession>
<sequence length="256" mass="27830">MAALSSTERSARLRSLWAPGLAALVCLAILLSLGTWQLARKSEKEALIARIIERSHAEPPAAPSPFEEWGAKADEFSRVQTSGTFLHDQETLVHGLAPGEPGRALQGFYVITPLKRDDGTTILVNRGFVPTELKRPEDRGAGQVSGAATVTGMLRASETRTLFVPESDPKREAWFTRDIPGISAARNLTNVAPYLIEADATPNPGGWPRGGQLRVDLPNNHLQYAFTWFGIAACLIGVFSVFAWKRLYDPADPKAG</sequence>
<proteinExistence type="inferred from homology"/>
<evidence type="ECO:0000256" key="1">
    <source>
        <dbReference type="ARBA" id="ARBA00004370"/>
    </source>
</evidence>
<evidence type="ECO:0000256" key="4">
    <source>
        <dbReference type="ARBA" id="ARBA00022989"/>
    </source>
</evidence>
<organism evidence="7 8">
    <name type="scientific">Methylorubrum extorquens</name>
    <name type="common">Methylobacterium dichloromethanicum</name>
    <name type="synonym">Methylobacterium extorquens</name>
    <dbReference type="NCBI Taxonomy" id="408"/>
    <lineage>
        <taxon>Bacteria</taxon>
        <taxon>Pseudomonadati</taxon>
        <taxon>Pseudomonadota</taxon>
        <taxon>Alphaproteobacteria</taxon>
        <taxon>Hyphomicrobiales</taxon>
        <taxon>Methylobacteriaceae</taxon>
        <taxon>Methylorubrum</taxon>
    </lineage>
</organism>
<dbReference type="CDD" id="cd06662">
    <property type="entry name" value="SURF1"/>
    <property type="match status" value="1"/>
</dbReference>
<dbReference type="InterPro" id="IPR045214">
    <property type="entry name" value="Surf1/Surf4"/>
</dbReference>
<evidence type="ECO:0000256" key="3">
    <source>
        <dbReference type="ARBA" id="ARBA00022692"/>
    </source>
</evidence>
<evidence type="ECO:0000313" key="7">
    <source>
        <dbReference type="EMBL" id="SOR29075.1"/>
    </source>
</evidence>
<keyword evidence="3 6" id="KW-0812">Transmembrane</keyword>
<comment type="subcellular location">
    <subcellularLocation>
        <location evidence="6">Cell membrane</location>
        <topology evidence="6">Multi-pass membrane protein</topology>
    </subcellularLocation>
    <subcellularLocation>
        <location evidence="1">Membrane</location>
    </subcellularLocation>
</comment>
<evidence type="ECO:0000256" key="6">
    <source>
        <dbReference type="RuleBase" id="RU363076"/>
    </source>
</evidence>
<gene>
    <name evidence="7" type="ORF">TK0001_2473</name>
</gene>
<dbReference type="PANTHER" id="PTHR23427:SF2">
    <property type="entry name" value="SURFEIT LOCUS PROTEIN 1"/>
    <property type="match status" value="1"/>
</dbReference>
<feature type="transmembrane region" description="Helical" evidence="6">
    <location>
        <begin position="16"/>
        <end position="36"/>
    </location>
</feature>
<dbReference type="EMBL" id="LT962688">
    <property type="protein sequence ID" value="SOR29075.1"/>
    <property type="molecule type" value="Genomic_DNA"/>
</dbReference>
<dbReference type="PANTHER" id="PTHR23427">
    <property type="entry name" value="SURFEIT LOCUS PROTEIN"/>
    <property type="match status" value="1"/>
</dbReference>
<keyword evidence="5 6" id="KW-0472">Membrane</keyword>
<keyword evidence="4 6" id="KW-1133">Transmembrane helix</keyword>
<protein>
    <recommendedName>
        <fullName evidence="6">SURF1-like protein</fullName>
    </recommendedName>
</protein>
<dbReference type="GO" id="GO:0005886">
    <property type="term" value="C:plasma membrane"/>
    <property type="evidence" value="ECO:0007669"/>
    <property type="project" value="UniProtKB-SubCell"/>
</dbReference>
<dbReference type="PROSITE" id="PS50895">
    <property type="entry name" value="SURF1"/>
    <property type="match status" value="1"/>
</dbReference>
<dbReference type="InterPro" id="IPR002994">
    <property type="entry name" value="Surf1/Shy1"/>
</dbReference>
<feature type="transmembrane region" description="Helical" evidence="6">
    <location>
        <begin position="224"/>
        <end position="244"/>
    </location>
</feature>
<name>A0A2N9AP15_METEX</name>
<reference evidence="8" key="1">
    <citation type="submission" date="2017-10" db="EMBL/GenBank/DDBJ databases">
        <authorList>
            <person name="Regsiter A."/>
            <person name="William W."/>
        </authorList>
    </citation>
    <scope>NUCLEOTIDE SEQUENCE [LARGE SCALE GENOMIC DNA]</scope>
</reference>
<keyword evidence="6" id="KW-1003">Cell membrane</keyword>
<comment type="similarity">
    <text evidence="2 6">Belongs to the SURF1 family.</text>
</comment>
<dbReference type="AlphaFoldDB" id="A0A2N9AP15"/>